<organism evidence="2 3">
    <name type="scientific">Spongiibacter thalassae</name>
    <dbReference type="NCBI Taxonomy" id="2721624"/>
    <lineage>
        <taxon>Bacteria</taxon>
        <taxon>Pseudomonadati</taxon>
        <taxon>Pseudomonadota</taxon>
        <taxon>Gammaproteobacteria</taxon>
        <taxon>Cellvibrionales</taxon>
        <taxon>Spongiibacteraceae</taxon>
        <taxon>Spongiibacter</taxon>
    </lineage>
</organism>
<evidence type="ECO:0000313" key="2">
    <source>
        <dbReference type="EMBL" id="NKI19124.1"/>
    </source>
</evidence>
<reference evidence="2 3" key="1">
    <citation type="submission" date="2020-04" db="EMBL/GenBank/DDBJ databases">
        <authorList>
            <person name="Yoon J."/>
        </authorList>
    </citation>
    <scope>NUCLEOTIDE SEQUENCE [LARGE SCALE GENOMIC DNA]</scope>
    <source>
        <strain evidence="2 3">KMU-166</strain>
    </source>
</reference>
<dbReference type="InterPro" id="IPR046917">
    <property type="entry name" value="ABC-3C_CTD12"/>
</dbReference>
<gene>
    <name evidence="2" type="ORF">HCU74_17080</name>
</gene>
<keyword evidence="3" id="KW-1185">Reference proteome</keyword>
<comment type="caution">
    <text evidence="2">The sequence shown here is derived from an EMBL/GenBank/DDBJ whole genome shotgun (WGS) entry which is preliminary data.</text>
</comment>
<evidence type="ECO:0000259" key="1">
    <source>
        <dbReference type="Pfam" id="PF20279"/>
    </source>
</evidence>
<protein>
    <recommendedName>
        <fullName evidence="1">ABC-three component systems C-terminal domain-containing protein</fullName>
    </recommendedName>
</protein>
<sequence>MKKYAYEDMGEDQFESLVVNICTDLFGLGVQAFAKGPDGGRDAKFVGTSAQFPSTASPWKGTTIIQAKHTNGINKSFGDNDFFSPTSTGSVIHKEIPRIQNLKKSKKLDNYIIFSNRRYPAGAGEKICDFISSQCGISKASIFLVGLEQLDSWLKKFPSAAENANLNPIDAPLIVSPDDLSDVVAALANHDFKSIAGSQPPTERIPYATKNKINMMSEPFAKVLRNRYLKDTPIIDSFLNAPENDILRRQYEEVVEEFELKIIAKRTEFQKFDDVYNYIIDLLFSRDPVLSKNRPLTRSMLFYMYWCCDIGSEDATA</sequence>
<dbReference type="EMBL" id="JAAWWK010000006">
    <property type="protein sequence ID" value="NKI19124.1"/>
    <property type="molecule type" value="Genomic_DNA"/>
</dbReference>
<dbReference type="Proteomes" id="UP000765845">
    <property type="component" value="Unassembled WGS sequence"/>
</dbReference>
<dbReference type="RefSeq" id="WP_168451620.1">
    <property type="nucleotide sequence ID" value="NZ_JAAWWK010000006.1"/>
</dbReference>
<dbReference type="Pfam" id="PF20279">
    <property type="entry name" value="CTD12"/>
    <property type="match status" value="1"/>
</dbReference>
<evidence type="ECO:0000313" key="3">
    <source>
        <dbReference type="Proteomes" id="UP000765845"/>
    </source>
</evidence>
<proteinExistence type="predicted"/>
<name>A0ABX1GIR6_9GAMM</name>
<feature type="domain" description="ABC-three component systems C-terminal" evidence="1">
    <location>
        <begin position="170"/>
        <end position="311"/>
    </location>
</feature>
<accession>A0ABX1GIR6</accession>